<evidence type="ECO:0000259" key="1">
    <source>
        <dbReference type="Pfam" id="PF08937"/>
    </source>
</evidence>
<dbReference type="EMBL" id="CAADFY010000054">
    <property type="protein sequence ID" value="VFK54755.1"/>
    <property type="molecule type" value="Genomic_DNA"/>
</dbReference>
<dbReference type="InterPro" id="IPR036490">
    <property type="entry name" value="ThsB_TIR-like_sf"/>
</dbReference>
<dbReference type="EMBL" id="CAADFV010000054">
    <property type="protein sequence ID" value="VFK59578.1"/>
    <property type="molecule type" value="Genomic_DNA"/>
</dbReference>
<sequence length="143" mass="16294">MAKKKVFISFDYDDDSYYKNLLKAWDANSNFDFRFSDLSATEINSSSVSTVKQVLSRKINEANYTVVIVGVNANKQHKDHKEIGYRNWLNYEIAKSKEHGNKLVGVKLYQLYESPEQLLNSGASWAMSFTQEAIVKALNNAAK</sequence>
<dbReference type="InterPro" id="IPR015032">
    <property type="entry name" value="ThsB__TIR-like_domain"/>
</dbReference>
<reference evidence="2" key="1">
    <citation type="submission" date="2019-02" db="EMBL/GenBank/DDBJ databases">
        <authorList>
            <person name="Gruber-Vodicka R. H."/>
            <person name="Seah K. B. B."/>
        </authorList>
    </citation>
    <scope>NUCLEOTIDE SEQUENCE</scope>
    <source>
        <strain evidence="3">BECK_BY2</strain>
        <strain evidence="2">BECK_BY3</strain>
    </source>
</reference>
<feature type="domain" description="Thoeris protein ThsB TIR-like" evidence="1">
    <location>
        <begin position="7"/>
        <end position="108"/>
    </location>
</feature>
<name>A0A450ZLR1_9GAMM</name>
<evidence type="ECO:0000313" key="3">
    <source>
        <dbReference type="EMBL" id="VFK59578.1"/>
    </source>
</evidence>
<accession>A0A450ZLR1</accession>
<gene>
    <name evidence="3" type="ORF">BECKTUN1418E_GA0071001_10545</name>
    <name evidence="2" type="ORF">BECKTUN1418F_GA0071002_10545</name>
</gene>
<evidence type="ECO:0000313" key="2">
    <source>
        <dbReference type="EMBL" id="VFK54755.1"/>
    </source>
</evidence>
<dbReference type="AlphaFoldDB" id="A0A450ZLR1"/>
<organism evidence="2">
    <name type="scientific">Candidatus Kentrum sp. TUN</name>
    <dbReference type="NCBI Taxonomy" id="2126343"/>
    <lineage>
        <taxon>Bacteria</taxon>
        <taxon>Pseudomonadati</taxon>
        <taxon>Pseudomonadota</taxon>
        <taxon>Gammaproteobacteria</taxon>
        <taxon>Candidatus Kentrum</taxon>
    </lineage>
</organism>
<dbReference type="SUPFAM" id="SSF52206">
    <property type="entry name" value="Hypothetical protein MTH538"/>
    <property type="match status" value="1"/>
</dbReference>
<dbReference type="Pfam" id="PF08937">
    <property type="entry name" value="ThsB_TIR"/>
    <property type="match status" value="1"/>
</dbReference>
<protein>
    <submittedName>
        <fullName evidence="2">MTH538 TIR-like domain (DUF1863)</fullName>
    </submittedName>
</protein>
<dbReference type="Gene3D" id="3.40.50.11200">
    <property type="match status" value="1"/>
</dbReference>
<proteinExistence type="predicted"/>